<sequence length="126" mass="13673">MDWRSLSAASRELSRTVALLCAMDAVGLLRFVVHGCATMVDDERRWKRCWPTRRRSPLRALGAGCALAAGCARDALRWWSMPYCAALNFVAVAAAGRPPLRRISGDVVTAGLSSSRVWFGPVPGSP</sequence>
<name>A0A2Z6ZWB2_9LAMI</name>
<dbReference type="AlphaFoldDB" id="A0A2Z6ZWB2"/>
<accession>A0A2Z6ZWB2</accession>
<keyword evidence="2" id="KW-1185">Reference proteome</keyword>
<protein>
    <submittedName>
        <fullName evidence="1">Uncharacterized protein</fullName>
    </submittedName>
</protein>
<gene>
    <name evidence="1" type="ORF">F511_45320</name>
</gene>
<reference evidence="1 2" key="1">
    <citation type="journal article" date="2015" name="Proc. Natl. Acad. Sci. U.S.A.">
        <title>The resurrection genome of Boea hygrometrica: A blueprint for survival of dehydration.</title>
        <authorList>
            <person name="Xiao L."/>
            <person name="Yang G."/>
            <person name="Zhang L."/>
            <person name="Yang X."/>
            <person name="Zhao S."/>
            <person name="Ji Z."/>
            <person name="Zhou Q."/>
            <person name="Hu M."/>
            <person name="Wang Y."/>
            <person name="Chen M."/>
            <person name="Xu Y."/>
            <person name="Jin H."/>
            <person name="Xiao X."/>
            <person name="Hu G."/>
            <person name="Bao F."/>
            <person name="Hu Y."/>
            <person name="Wan P."/>
            <person name="Li L."/>
            <person name="Deng X."/>
            <person name="Kuang T."/>
            <person name="Xiang C."/>
            <person name="Zhu J.K."/>
            <person name="Oliver M.J."/>
            <person name="He Y."/>
        </authorList>
    </citation>
    <scope>NUCLEOTIDE SEQUENCE [LARGE SCALE GENOMIC DNA]</scope>
    <source>
        <strain evidence="2">cv. XS01</strain>
    </source>
</reference>
<dbReference type="Proteomes" id="UP000250235">
    <property type="component" value="Unassembled WGS sequence"/>
</dbReference>
<organism evidence="1 2">
    <name type="scientific">Dorcoceras hygrometricum</name>
    <dbReference type="NCBI Taxonomy" id="472368"/>
    <lineage>
        <taxon>Eukaryota</taxon>
        <taxon>Viridiplantae</taxon>
        <taxon>Streptophyta</taxon>
        <taxon>Embryophyta</taxon>
        <taxon>Tracheophyta</taxon>
        <taxon>Spermatophyta</taxon>
        <taxon>Magnoliopsida</taxon>
        <taxon>eudicotyledons</taxon>
        <taxon>Gunneridae</taxon>
        <taxon>Pentapetalae</taxon>
        <taxon>asterids</taxon>
        <taxon>lamiids</taxon>
        <taxon>Lamiales</taxon>
        <taxon>Gesneriaceae</taxon>
        <taxon>Didymocarpoideae</taxon>
        <taxon>Trichosporeae</taxon>
        <taxon>Loxocarpinae</taxon>
        <taxon>Dorcoceras</taxon>
    </lineage>
</organism>
<proteinExistence type="predicted"/>
<evidence type="ECO:0000313" key="1">
    <source>
        <dbReference type="EMBL" id="KZV13517.1"/>
    </source>
</evidence>
<dbReference type="EMBL" id="KV037987">
    <property type="protein sequence ID" value="KZV13517.1"/>
    <property type="molecule type" value="Genomic_DNA"/>
</dbReference>
<evidence type="ECO:0000313" key="2">
    <source>
        <dbReference type="Proteomes" id="UP000250235"/>
    </source>
</evidence>